<evidence type="ECO:0000313" key="3">
    <source>
        <dbReference type="EMBL" id="KAJ8097074.1"/>
    </source>
</evidence>
<gene>
    <name evidence="3" type="ORF">POJ06DRAFT_241089</name>
</gene>
<keyword evidence="1" id="KW-0812">Transmembrane</keyword>
<sequence>MTKNDIAKSSLTIALASLSSLVLYLGYKDYQAWLSLGPGGLPYNLYGYFTTSLMKLFAIRHPRDFRSVPGKSQEVAKYLSSDNLPYRKGDYPVVAPWPVPNRVLNQVASEEFKAEVHQTLYSVKEIVLTNGKHLPMNVARSFAEKHHDALFAGEIRPQSEVAHQHPFDGSLHVNLHPSDARLLIERRWGELHPFAGKIKAVPAGFTLVYPPRDKLELKVVNECIQASVQFLADATSLG</sequence>
<dbReference type="GeneID" id="80881283"/>
<protein>
    <recommendedName>
        <fullName evidence="2">Luciferase domain-containing protein</fullName>
    </recommendedName>
</protein>
<proteinExistence type="predicted"/>
<dbReference type="InterPro" id="IPR048273">
    <property type="entry name" value="Luciferase"/>
</dbReference>
<dbReference type="EMBL" id="JARPMG010000012">
    <property type="protein sequence ID" value="KAJ8097074.1"/>
    <property type="molecule type" value="Genomic_DNA"/>
</dbReference>
<keyword evidence="1" id="KW-1133">Transmembrane helix</keyword>
<evidence type="ECO:0000313" key="4">
    <source>
        <dbReference type="Proteomes" id="UP001217417"/>
    </source>
</evidence>
<dbReference type="Proteomes" id="UP001217417">
    <property type="component" value="Unassembled WGS sequence"/>
</dbReference>
<evidence type="ECO:0000256" key="1">
    <source>
        <dbReference type="SAM" id="Phobius"/>
    </source>
</evidence>
<dbReference type="PANTHER" id="PTHR38695:SF1">
    <property type="entry name" value="AMINO ACID PERMEASE_ SLC12A DOMAIN-CONTAINING PROTEIN"/>
    <property type="match status" value="1"/>
</dbReference>
<comment type="caution">
    <text evidence="3">The sequence shown here is derived from an EMBL/GenBank/DDBJ whole genome shotgun (WGS) entry which is preliminary data.</text>
</comment>
<organism evidence="3 4">
    <name type="scientific">Lipomyces tetrasporus</name>
    <dbReference type="NCBI Taxonomy" id="54092"/>
    <lineage>
        <taxon>Eukaryota</taxon>
        <taxon>Fungi</taxon>
        <taxon>Dikarya</taxon>
        <taxon>Ascomycota</taxon>
        <taxon>Saccharomycotina</taxon>
        <taxon>Lipomycetes</taxon>
        <taxon>Lipomycetales</taxon>
        <taxon>Lipomycetaceae</taxon>
        <taxon>Lipomyces</taxon>
    </lineage>
</organism>
<dbReference type="PANTHER" id="PTHR38695">
    <property type="entry name" value="AMINO ACID PERMEASE_ SLC12A DOMAIN-CONTAINING PROTEIN"/>
    <property type="match status" value="1"/>
</dbReference>
<feature type="domain" description="Luciferase" evidence="2">
    <location>
        <begin position="159"/>
        <end position="227"/>
    </location>
</feature>
<feature type="transmembrane region" description="Helical" evidence="1">
    <location>
        <begin position="6"/>
        <end position="27"/>
    </location>
</feature>
<name>A0AAD7VQ28_9ASCO</name>
<dbReference type="RefSeq" id="XP_056040524.1">
    <property type="nucleotide sequence ID" value="XM_056186117.1"/>
</dbReference>
<accession>A0AAD7VQ28</accession>
<dbReference type="AlphaFoldDB" id="A0AAD7VQ28"/>
<evidence type="ECO:0000259" key="2">
    <source>
        <dbReference type="Pfam" id="PF17648"/>
    </source>
</evidence>
<dbReference type="InterPro" id="IPR040841">
    <property type="entry name" value="Luciferase_dom"/>
</dbReference>
<reference evidence="3" key="1">
    <citation type="submission" date="2023-03" db="EMBL/GenBank/DDBJ databases">
        <title>Near-Complete genome sequence of Lipomyces tetrasporous NRRL Y-64009, an oleaginous yeast capable of growing on lignocellulosic hydrolysates.</title>
        <authorList>
            <consortium name="Lawrence Berkeley National Laboratory"/>
            <person name="Jagtap S.S."/>
            <person name="Liu J.-J."/>
            <person name="Walukiewicz H.E."/>
            <person name="Pangilinan J."/>
            <person name="Lipzen A."/>
            <person name="Ahrendt S."/>
            <person name="Koriabine M."/>
            <person name="Cobaugh K."/>
            <person name="Salamov A."/>
            <person name="Yoshinaga Y."/>
            <person name="Ng V."/>
            <person name="Daum C."/>
            <person name="Grigoriev I.V."/>
            <person name="Slininger P.J."/>
            <person name="Dien B.S."/>
            <person name="Jin Y.-S."/>
            <person name="Rao C.V."/>
        </authorList>
    </citation>
    <scope>NUCLEOTIDE SEQUENCE</scope>
    <source>
        <strain evidence="3">NRRL Y-64009</strain>
    </source>
</reference>
<dbReference type="Pfam" id="PF17648">
    <property type="entry name" value="Luciferase"/>
    <property type="match status" value="1"/>
</dbReference>
<keyword evidence="1" id="KW-0472">Membrane</keyword>
<keyword evidence="4" id="KW-1185">Reference proteome</keyword>